<evidence type="ECO:0000256" key="3">
    <source>
        <dbReference type="ARBA" id="ARBA00022833"/>
    </source>
</evidence>
<evidence type="ECO:0000259" key="5">
    <source>
        <dbReference type="PROSITE" id="PS50089"/>
    </source>
</evidence>
<dbReference type="Gene3D" id="3.30.40.10">
    <property type="entry name" value="Zinc/RING finger domain, C3HC4 (zinc finger)"/>
    <property type="match status" value="2"/>
</dbReference>
<dbReference type="SMART" id="SM00464">
    <property type="entry name" value="LON"/>
    <property type="match status" value="1"/>
</dbReference>
<dbReference type="InterPro" id="IPR001841">
    <property type="entry name" value="Znf_RING"/>
</dbReference>
<dbReference type="PROSITE" id="PS00518">
    <property type="entry name" value="ZF_RING_1"/>
    <property type="match status" value="1"/>
</dbReference>
<dbReference type="Gene3D" id="2.30.130.40">
    <property type="entry name" value="LON domain-like"/>
    <property type="match status" value="1"/>
</dbReference>
<evidence type="ECO:0000259" key="6">
    <source>
        <dbReference type="PROSITE" id="PS51787"/>
    </source>
</evidence>
<organism evidence="7 8">
    <name type="scientific">Basidiobolus ranarum</name>
    <dbReference type="NCBI Taxonomy" id="34480"/>
    <lineage>
        <taxon>Eukaryota</taxon>
        <taxon>Fungi</taxon>
        <taxon>Fungi incertae sedis</taxon>
        <taxon>Zoopagomycota</taxon>
        <taxon>Entomophthoromycotina</taxon>
        <taxon>Basidiobolomycetes</taxon>
        <taxon>Basidiobolales</taxon>
        <taxon>Basidiobolaceae</taxon>
        <taxon>Basidiobolus</taxon>
    </lineage>
</organism>
<dbReference type="InterPro" id="IPR046336">
    <property type="entry name" value="Lon_prtase_N_sf"/>
</dbReference>
<evidence type="ECO:0000256" key="4">
    <source>
        <dbReference type="PROSITE-ProRule" id="PRU00175"/>
    </source>
</evidence>
<evidence type="ECO:0000313" key="8">
    <source>
        <dbReference type="Proteomes" id="UP001479436"/>
    </source>
</evidence>
<evidence type="ECO:0000256" key="1">
    <source>
        <dbReference type="ARBA" id="ARBA00022723"/>
    </source>
</evidence>
<dbReference type="PANTHER" id="PTHR23327:SF42">
    <property type="entry name" value="LON PEPTIDASE N-TERMINAL DOMAIN AND RING FINGER PROTEIN C14F5.10C"/>
    <property type="match status" value="1"/>
</dbReference>
<dbReference type="SUPFAM" id="SSF57850">
    <property type="entry name" value="RING/U-box"/>
    <property type="match status" value="2"/>
</dbReference>
<reference evidence="7 8" key="1">
    <citation type="submission" date="2023-04" db="EMBL/GenBank/DDBJ databases">
        <title>Genome of Basidiobolus ranarum AG-B5.</title>
        <authorList>
            <person name="Stajich J.E."/>
            <person name="Carter-House D."/>
            <person name="Gryganskyi A."/>
        </authorList>
    </citation>
    <scope>NUCLEOTIDE SEQUENCE [LARGE SCALE GENOMIC DNA]</scope>
    <source>
        <strain evidence="7 8">AG-B5</strain>
    </source>
</reference>
<dbReference type="PROSITE" id="PS50089">
    <property type="entry name" value="ZF_RING_2"/>
    <property type="match status" value="1"/>
</dbReference>
<dbReference type="EMBL" id="JASJQH010006991">
    <property type="protein sequence ID" value="KAK9721089.1"/>
    <property type="molecule type" value="Genomic_DNA"/>
</dbReference>
<dbReference type="CDD" id="cd16514">
    <property type="entry name" value="RING-HC_LONFs_rpt2"/>
    <property type="match status" value="1"/>
</dbReference>
<proteinExistence type="predicted"/>
<feature type="domain" description="Lon N-terminal" evidence="6">
    <location>
        <begin position="224"/>
        <end position="441"/>
    </location>
</feature>
<dbReference type="PANTHER" id="PTHR23327">
    <property type="entry name" value="RING FINGER PROTEIN 127"/>
    <property type="match status" value="1"/>
</dbReference>
<dbReference type="InterPro" id="IPR017907">
    <property type="entry name" value="Znf_RING_CS"/>
</dbReference>
<feature type="domain" description="RING-type" evidence="5">
    <location>
        <begin position="142"/>
        <end position="180"/>
    </location>
</feature>
<dbReference type="InterPro" id="IPR013083">
    <property type="entry name" value="Znf_RING/FYVE/PHD"/>
</dbReference>
<dbReference type="SMART" id="SM00184">
    <property type="entry name" value="RING"/>
    <property type="match status" value="2"/>
</dbReference>
<dbReference type="InterPro" id="IPR003111">
    <property type="entry name" value="Lon_prtase_N"/>
</dbReference>
<dbReference type="Proteomes" id="UP001479436">
    <property type="component" value="Unassembled WGS sequence"/>
</dbReference>
<keyword evidence="2 4" id="KW-0863">Zinc-finger</keyword>
<evidence type="ECO:0000313" key="7">
    <source>
        <dbReference type="EMBL" id="KAK9721089.1"/>
    </source>
</evidence>
<dbReference type="Pfam" id="PF02190">
    <property type="entry name" value="LON_substr_bdg"/>
    <property type="match status" value="1"/>
</dbReference>
<keyword evidence="3" id="KW-0862">Zinc</keyword>
<gene>
    <name evidence="7" type="ORF">K7432_003694</name>
</gene>
<dbReference type="Pfam" id="PF13923">
    <property type="entry name" value="zf-C3HC4_2"/>
    <property type="match status" value="1"/>
</dbReference>
<dbReference type="InterPro" id="IPR015947">
    <property type="entry name" value="PUA-like_sf"/>
</dbReference>
<protein>
    <submittedName>
        <fullName evidence="7">Uncharacterized protein</fullName>
    </submittedName>
</protein>
<evidence type="ECO:0000256" key="2">
    <source>
        <dbReference type="ARBA" id="ARBA00022771"/>
    </source>
</evidence>
<dbReference type="PROSITE" id="PS51787">
    <property type="entry name" value="LON_N"/>
    <property type="match status" value="1"/>
</dbReference>
<keyword evidence="8" id="KW-1185">Reference proteome</keyword>
<comment type="caution">
    <text evidence="7">The sequence shown here is derived from an EMBL/GenBank/DDBJ whole genome shotgun (WGS) entry which is preliminary data.</text>
</comment>
<accession>A0ABR2W6M3</accession>
<sequence length="454" mass="51636">MSQQPTSSNSQDSLSFSLNNALKALTCASCNGPFNQPVTLSCGNTLCLTCLPEIIDDTCNAPCCMAKHYSTTETHVDVTLAKLTKICLDEIESNKIIPEECEQSTSNKNMETYTEDISKRVLGNSEIHRTALKDVLSLEFECQICYQIFHDPVTTECGHTFCYSCLLRTCDHRDSCPMCRHRLIYNKVSQSVINNSLNRLVSLCLPEVVLERKLQVDQELANENNDIPLFVCSLVFPGMPCQLHVFEPRYRLMIRRSMETKARQFGMLLPGKHGQPFVEYGTMVRIKSVDSLPDGRSLVKTVGMYRFRVKEHSNKDGYLVGRIERIVDEPTTENITLRLQPVNPDIVTSTTELVAEDSAISLEEMMITVKQFINSLRDGSAPWLLQRLDTTYGSMPNQPEEFSFWAASVIPIGEYEKYKLLTTRSTKLRLRMIVHWTESFKEQWWFARGGCVTT</sequence>
<dbReference type="Gene3D" id="1.20.58.1480">
    <property type="match status" value="1"/>
</dbReference>
<dbReference type="SUPFAM" id="SSF88697">
    <property type="entry name" value="PUA domain-like"/>
    <property type="match status" value="1"/>
</dbReference>
<keyword evidence="1" id="KW-0479">Metal-binding</keyword>
<name>A0ABR2W6M3_9FUNG</name>